<dbReference type="InterPro" id="IPR037198">
    <property type="entry name" value="MutL_C_sf"/>
</dbReference>
<protein>
    <recommendedName>
        <fullName evidence="3">DNA mismatch repair protein PMS1</fullName>
    </recommendedName>
</protein>
<dbReference type="GO" id="GO:0032389">
    <property type="term" value="C:MutLalpha complex"/>
    <property type="evidence" value="ECO:0007669"/>
    <property type="project" value="TreeGrafter"/>
</dbReference>
<feature type="compositionally biased region" description="Basic and acidic residues" evidence="4">
    <location>
        <begin position="493"/>
        <end position="504"/>
    </location>
</feature>
<feature type="compositionally biased region" description="Basic and acidic residues" evidence="4">
    <location>
        <begin position="746"/>
        <end position="756"/>
    </location>
</feature>
<evidence type="ECO:0000259" key="5">
    <source>
        <dbReference type="SMART" id="SM00853"/>
    </source>
</evidence>
<feature type="compositionally biased region" description="Acidic residues" evidence="4">
    <location>
        <begin position="438"/>
        <end position="459"/>
    </location>
</feature>
<dbReference type="CDD" id="cd03484">
    <property type="entry name" value="MutL_Trans_hPMS_2_like"/>
    <property type="match status" value="1"/>
</dbReference>
<evidence type="ECO:0000256" key="2">
    <source>
        <dbReference type="ARBA" id="ARBA00022763"/>
    </source>
</evidence>
<dbReference type="SMART" id="SM01340">
    <property type="entry name" value="DNA_mis_repair"/>
    <property type="match status" value="1"/>
</dbReference>
<feature type="compositionally biased region" description="Basic and acidic residues" evidence="4">
    <location>
        <begin position="718"/>
        <end position="739"/>
    </location>
</feature>
<dbReference type="GO" id="GO:0000710">
    <property type="term" value="P:meiotic mismatch repair"/>
    <property type="evidence" value="ECO:0007669"/>
    <property type="project" value="UniProtKB-ARBA"/>
</dbReference>
<feature type="compositionally biased region" description="Low complexity" evidence="4">
    <location>
        <begin position="790"/>
        <end position="802"/>
    </location>
</feature>
<evidence type="ECO:0000256" key="4">
    <source>
        <dbReference type="SAM" id="MobiDB-lite"/>
    </source>
</evidence>
<dbReference type="Pfam" id="PF01119">
    <property type="entry name" value="DNA_mis_repair"/>
    <property type="match status" value="1"/>
</dbReference>
<feature type="compositionally biased region" description="Basic and acidic residues" evidence="4">
    <location>
        <begin position="585"/>
        <end position="598"/>
    </location>
</feature>
<feature type="region of interest" description="Disordered" evidence="4">
    <location>
        <begin position="376"/>
        <end position="835"/>
    </location>
</feature>
<evidence type="ECO:0000256" key="1">
    <source>
        <dbReference type="ARBA" id="ARBA00006082"/>
    </source>
</evidence>
<reference evidence="7" key="1">
    <citation type="submission" date="2023-06" db="EMBL/GenBank/DDBJ databases">
        <title>Genome-scale phylogeny and comparative genomics of the fungal order Sordariales.</title>
        <authorList>
            <consortium name="Lawrence Berkeley National Laboratory"/>
            <person name="Hensen N."/>
            <person name="Bonometti L."/>
            <person name="Westerberg I."/>
            <person name="Brannstrom I.O."/>
            <person name="Guillou S."/>
            <person name="Cros-Aarteil S."/>
            <person name="Calhoun S."/>
            <person name="Haridas S."/>
            <person name="Kuo A."/>
            <person name="Mondo S."/>
            <person name="Pangilinan J."/>
            <person name="Riley R."/>
            <person name="Labutti K."/>
            <person name="Andreopoulos B."/>
            <person name="Lipzen A."/>
            <person name="Chen C."/>
            <person name="Yanf M."/>
            <person name="Daum C."/>
            <person name="Ng V."/>
            <person name="Clum A."/>
            <person name="Steindorff A."/>
            <person name="Ohm R."/>
            <person name="Martin F."/>
            <person name="Silar P."/>
            <person name="Natvig D."/>
            <person name="Lalanne C."/>
            <person name="Gautier V."/>
            <person name="Ament-Velasquez S.L."/>
            <person name="Kruys A."/>
            <person name="Hutchinson M.I."/>
            <person name="Powell A.J."/>
            <person name="Barry K."/>
            <person name="Miller A.N."/>
            <person name="Grigoriev I.V."/>
            <person name="Debuchy R."/>
            <person name="Gladieux P."/>
            <person name="Thoren M.H."/>
            <person name="Johannesson H."/>
        </authorList>
    </citation>
    <scope>NUCLEOTIDE SEQUENCE</scope>
    <source>
        <strain evidence="7">8032-3</strain>
    </source>
</reference>
<evidence type="ECO:0000313" key="8">
    <source>
        <dbReference type="Proteomes" id="UP001244011"/>
    </source>
</evidence>
<dbReference type="Gene3D" id="3.30.230.10">
    <property type="match status" value="1"/>
</dbReference>
<dbReference type="InterPro" id="IPR014721">
    <property type="entry name" value="Ribsml_uS5_D2-typ_fold_subgr"/>
</dbReference>
<dbReference type="FunFam" id="3.30.565.10:FF:000014">
    <property type="entry name" value="Mismatch repair endonuclease pms1, putative"/>
    <property type="match status" value="1"/>
</dbReference>
<dbReference type="PROSITE" id="PS00058">
    <property type="entry name" value="DNA_MISMATCH_REPAIR_1"/>
    <property type="match status" value="1"/>
</dbReference>
<feature type="compositionally biased region" description="Acidic residues" evidence="4">
    <location>
        <begin position="778"/>
        <end position="789"/>
    </location>
</feature>
<gene>
    <name evidence="7" type="ORF">QBC33DRAFT_538728</name>
</gene>
<dbReference type="Pfam" id="PF13589">
    <property type="entry name" value="HATPase_c_3"/>
    <property type="match status" value="1"/>
</dbReference>
<sequence length="1141" mass="125030">MAANVTIKAIEAATIHQIQSGQVIVDLCSVAKELVENSIDAGATSIEVRFKNQGLDSIEVQDNGSGISQQNYETLALKHYTSKLSTYADLTTLQTFGFRGEALSSLCALSNFSVVTCTQEEAPKANKLQFESFGKLTSTSVVSGQRGTTVFVENLFHNLPVRRRELERNIKREWGKVVNLLNQYACVLTGVKFSVSQQPTKGKRMVLFSTKGNLTTRDNIINVFGVKTMNALITLELKLDLTPTTTLLQKQSLQDDENTKEILVRGHVSRPAHGEGRQTPDRQMFYVNGRPCGLPQFAKVFNEVYRSYNVSQSPFIFADIQLDTHLYDVNVSPDKRTILLHDQGQMLDNLKESLIELFEKQDVTVPVGQLSTNKQTPFKKLAVPRSETPVSRKESIKRGSTAYSSPSIPNDANSGADRPDNSEDDGDEEEEGARGEEREEEGEDGEEDEEEGIDSDDENGGGRQFKAKGRKGTSDSPRSISRATRGSSLITRWVERKTNVREVTRPAGRTLDGVMDSDGAKGKERVISQLDKDDDSTASGPEDSGVGEEDETDIPKRNAAILGSYSAQPGSQCGLAGKPTIDGPDTTRESPDDERHESPIPAIPPPTQSRPNPTPATRSPRRPVPQVATIRIGDDTVTSVLGPPAAKRLRTSAAPEASTPKPKKAEVKPSAPLPSFGGRLTQMFAAQGSSQSPDVDHFEPVTGKESDQEESLFVSQSEDQHGNDGEATADNHEIDRPGSDEEADSDVEHEQERSEDIDGESIEETAGHVDMPSAASGDDNEEYVEEEQGSQEAQESQEAQGGLSVQELLAAAEGAGNTKEDMQKRSQILLKGGSRRKDSTLQLMQRLKVDESRIRGQMQEWNSRRLAGFSSKVAGEDESDDLEADDAEEKLSLKISKSDFGKMKILGQFNLGFILAVREAEEPADGGEGGESESPQDDELFIIDQHASDEKYNFERLQASTVVQSQRLVQPKTLELTAIEEEVIMENISSLETNGFDVKVDDSGDTPVGSRVQLLSLPLSRETTFSLADLEELIFLLADNPTSSATTVPRPSKVRKMFAMRACRSSIMVGKALSHRQMEKVVRHMGEMEKPWNCPHGRPTMRHLCGLGAWEGRAWSEGDDIDGRGLQTDWAGWVKGKSKSS</sequence>
<feature type="compositionally biased region" description="Acidic residues" evidence="4">
    <location>
        <begin position="422"/>
        <end position="431"/>
    </location>
</feature>
<dbReference type="CDD" id="cd16926">
    <property type="entry name" value="HATPase_MutL-MLH-PMS-like"/>
    <property type="match status" value="1"/>
</dbReference>
<dbReference type="InterPro" id="IPR013507">
    <property type="entry name" value="DNA_mismatch_S5_2-like"/>
</dbReference>
<dbReference type="NCBIfam" id="TIGR00585">
    <property type="entry name" value="mutl"/>
    <property type="match status" value="1"/>
</dbReference>
<feature type="compositionally biased region" description="Pro residues" evidence="4">
    <location>
        <begin position="601"/>
        <end position="614"/>
    </location>
</feature>
<dbReference type="GeneID" id="85311112"/>
<dbReference type="GO" id="GO:0005524">
    <property type="term" value="F:ATP binding"/>
    <property type="evidence" value="ECO:0007669"/>
    <property type="project" value="InterPro"/>
</dbReference>
<name>A0AAJ0FNB1_9PEZI</name>
<dbReference type="RefSeq" id="XP_060283178.1">
    <property type="nucleotide sequence ID" value="XM_060427925.1"/>
</dbReference>
<dbReference type="SUPFAM" id="SSF118116">
    <property type="entry name" value="DNA mismatch repair protein MutL"/>
    <property type="match status" value="1"/>
</dbReference>
<dbReference type="Pfam" id="PF08676">
    <property type="entry name" value="MutL_C"/>
    <property type="match status" value="1"/>
</dbReference>
<dbReference type="SUPFAM" id="SSF54211">
    <property type="entry name" value="Ribosomal protein S5 domain 2-like"/>
    <property type="match status" value="1"/>
</dbReference>
<dbReference type="FunFam" id="3.30.1370.100:FF:000001">
    <property type="entry name" value="Mismatch repair endonuclease pms1, putative"/>
    <property type="match status" value="1"/>
</dbReference>
<dbReference type="Gene3D" id="3.30.565.10">
    <property type="entry name" value="Histidine kinase-like ATPase, C-terminal domain"/>
    <property type="match status" value="1"/>
</dbReference>
<feature type="compositionally biased region" description="Basic and acidic residues" evidence="4">
    <location>
        <begin position="694"/>
        <end position="706"/>
    </location>
</feature>
<dbReference type="GO" id="GO:0140664">
    <property type="term" value="F:ATP-dependent DNA damage sensor activity"/>
    <property type="evidence" value="ECO:0007669"/>
    <property type="project" value="InterPro"/>
</dbReference>
<keyword evidence="8" id="KW-1185">Reference proteome</keyword>
<dbReference type="InterPro" id="IPR002099">
    <property type="entry name" value="MutL/Mlh/PMS"/>
</dbReference>
<dbReference type="EMBL" id="MU839009">
    <property type="protein sequence ID" value="KAK1766965.1"/>
    <property type="molecule type" value="Genomic_DNA"/>
</dbReference>
<dbReference type="InterPro" id="IPR042121">
    <property type="entry name" value="MutL_C_regsub"/>
</dbReference>
<organism evidence="7 8">
    <name type="scientific">Phialemonium atrogriseum</name>
    <dbReference type="NCBI Taxonomy" id="1093897"/>
    <lineage>
        <taxon>Eukaryota</taxon>
        <taxon>Fungi</taxon>
        <taxon>Dikarya</taxon>
        <taxon>Ascomycota</taxon>
        <taxon>Pezizomycotina</taxon>
        <taxon>Sordariomycetes</taxon>
        <taxon>Sordariomycetidae</taxon>
        <taxon>Cephalothecales</taxon>
        <taxon>Cephalothecaceae</taxon>
        <taxon>Phialemonium</taxon>
    </lineage>
</organism>
<dbReference type="Proteomes" id="UP001244011">
    <property type="component" value="Unassembled WGS sequence"/>
</dbReference>
<keyword evidence="2" id="KW-0227">DNA damage</keyword>
<accession>A0AAJ0FNB1</accession>
<feature type="domain" description="MutL C-terminal dimerisation" evidence="5">
    <location>
        <begin position="905"/>
        <end position="1073"/>
    </location>
</feature>
<dbReference type="PANTHER" id="PTHR10073:SF52">
    <property type="entry name" value="MISMATCH REPAIR ENDONUCLEASE PMS2"/>
    <property type="match status" value="1"/>
</dbReference>
<dbReference type="Gene3D" id="3.30.1540.20">
    <property type="entry name" value="MutL, C-terminal domain, dimerisation subdomain"/>
    <property type="match status" value="1"/>
</dbReference>
<dbReference type="InterPro" id="IPR038973">
    <property type="entry name" value="MutL/Mlh/Pms-like"/>
</dbReference>
<dbReference type="AlphaFoldDB" id="A0AAJ0FNB1"/>
<dbReference type="Gene3D" id="3.30.1370.100">
    <property type="entry name" value="MutL, C-terminal domain, regulatory subdomain"/>
    <property type="match status" value="1"/>
</dbReference>
<feature type="compositionally biased region" description="Polar residues" evidence="4">
    <location>
        <begin position="474"/>
        <end position="490"/>
    </location>
</feature>
<feature type="compositionally biased region" description="Polar residues" evidence="4">
    <location>
        <begin position="401"/>
        <end position="413"/>
    </location>
</feature>
<dbReference type="InterPro" id="IPR042120">
    <property type="entry name" value="MutL_C_dimsub"/>
</dbReference>
<dbReference type="InterPro" id="IPR020568">
    <property type="entry name" value="Ribosomal_Su5_D2-typ_SF"/>
</dbReference>
<dbReference type="SUPFAM" id="SSF55874">
    <property type="entry name" value="ATPase domain of HSP90 chaperone/DNA topoisomerase II/histidine kinase"/>
    <property type="match status" value="1"/>
</dbReference>
<dbReference type="FunFam" id="3.30.230.10:FF:000074">
    <property type="entry name" value="DNA mismatch repair protein (Pms1)"/>
    <property type="match status" value="1"/>
</dbReference>
<evidence type="ECO:0000313" key="7">
    <source>
        <dbReference type="EMBL" id="KAK1766965.1"/>
    </source>
</evidence>
<comment type="caution">
    <text evidence="7">The sequence shown here is derived from an EMBL/GenBank/DDBJ whole genome shotgun (WGS) entry which is preliminary data.</text>
</comment>
<dbReference type="PANTHER" id="PTHR10073">
    <property type="entry name" value="DNA MISMATCH REPAIR PROTEIN MLH, PMS, MUTL"/>
    <property type="match status" value="1"/>
</dbReference>
<comment type="similarity">
    <text evidence="1">Belongs to the DNA mismatch repair MutL/HexB family.</text>
</comment>
<dbReference type="GO" id="GO:0030983">
    <property type="term" value="F:mismatched DNA binding"/>
    <property type="evidence" value="ECO:0007669"/>
    <property type="project" value="InterPro"/>
</dbReference>
<evidence type="ECO:0000259" key="6">
    <source>
        <dbReference type="SMART" id="SM01340"/>
    </source>
</evidence>
<evidence type="ECO:0000256" key="3">
    <source>
        <dbReference type="ARBA" id="ARBA00070941"/>
    </source>
</evidence>
<dbReference type="InterPro" id="IPR014762">
    <property type="entry name" value="DNA_mismatch_repair_CS"/>
</dbReference>
<dbReference type="SMART" id="SM00853">
    <property type="entry name" value="MutL_C"/>
    <property type="match status" value="1"/>
</dbReference>
<dbReference type="GO" id="GO:0016887">
    <property type="term" value="F:ATP hydrolysis activity"/>
    <property type="evidence" value="ECO:0007669"/>
    <property type="project" value="InterPro"/>
</dbReference>
<feature type="domain" description="DNA mismatch repair protein S5" evidence="6">
    <location>
        <begin position="220"/>
        <end position="359"/>
    </location>
</feature>
<proteinExistence type="inferred from homology"/>
<dbReference type="InterPro" id="IPR014790">
    <property type="entry name" value="MutL_C"/>
</dbReference>
<dbReference type="InterPro" id="IPR036890">
    <property type="entry name" value="HATPase_C_sf"/>
</dbReference>